<organism evidence="1 2">
    <name type="scientific">candidate division WOR-1 bacterium RIFOXYB2_FULL_36_35</name>
    <dbReference type="NCBI Taxonomy" id="1802578"/>
    <lineage>
        <taxon>Bacteria</taxon>
        <taxon>Bacillati</taxon>
        <taxon>Saganbacteria</taxon>
    </lineage>
</organism>
<sequence length="281" mass="30919">MKLKNALIIIFMLSTVVNTTSFGDEVLSKGEAIDIISATKFLKEKIGSLLSWSKGYDISAINRVKLIPIIKYIKAVPKSVPPDGRTVLEISAAIDDPEGLSNIKGVTADLTNIGRLKETILVDTGLWGDQTPNDGIYTMQTNINPDIPLGNKEITVKTVNKKGWLALSKTTITVDRSPKLKDLAITPPRIKAGENTQITISVTVISPNKNDMIKEVFADLREIAQGEKVNLQKIGYNKFYLDTVVPSIVQRGQKRIIVFAVNYEGETGKEYVVLEVIPPQQ</sequence>
<gene>
    <name evidence="1" type="ORF">A2290_08720</name>
</gene>
<accession>A0A1F4S4U9</accession>
<reference evidence="1 2" key="1">
    <citation type="journal article" date="2016" name="Nat. Commun.">
        <title>Thousands of microbial genomes shed light on interconnected biogeochemical processes in an aquifer system.</title>
        <authorList>
            <person name="Anantharaman K."/>
            <person name="Brown C.T."/>
            <person name="Hug L.A."/>
            <person name="Sharon I."/>
            <person name="Castelle C.J."/>
            <person name="Probst A.J."/>
            <person name="Thomas B.C."/>
            <person name="Singh A."/>
            <person name="Wilkins M.J."/>
            <person name="Karaoz U."/>
            <person name="Brodie E.L."/>
            <person name="Williams K.H."/>
            <person name="Hubbard S.S."/>
            <person name="Banfield J.F."/>
        </authorList>
    </citation>
    <scope>NUCLEOTIDE SEQUENCE [LARGE SCALE GENOMIC DNA]</scope>
</reference>
<evidence type="ECO:0000313" key="1">
    <source>
        <dbReference type="EMBL" id="OGC14763.1"/>
    </source>
</evidence>
<evidence type="ECO:0000313" key="2">
    <source>
        <dbReference type="Proteomes" id="UP000177905"/>
    </source>
</evidence>
<protein>
    <submittedName>
        <fullName evidence="1">Uncharacterized protein</fullName>
    </submittedName>
</protein>
<comment type="caution">
    <text evidence="1">The sequence shown here is derived from an EMBL/GenBank/DDBJ whole genome shotgun (WGS) entry which is preliminary data.</text>
</comment>
<proteinExistence type="predicted"/>
<name>A0A1F4S4U9_UNCSA</name>
<dbReference type="Proteomes" id="UP000177905">
    <property type="component" value="Unassembled WGS sequence"/>
</dbReference>
<dbReference type="AlphaFoldDB" id="A0A1F4S4U9"/>
<dbReference type="EMBL" id="MEUA01000031">
    <property type="protein sequence ID" value="OGC14763.1"/>
    <property type="molecule type" value="Genomic_DNA"/>
</dbReference>